<dbReference type="RefSeq" id="WP_033686457.1">
    <property type="nucleotide sequence ID" value="NZ_CP028415.1"/>
</dbReference>
<dbReference type="EMBL" id="MUYO01000002">
    <property type="protein sequence ID" value="OOS17791.1"/>
    <property type="molecule type" value="Genomic_DNA"/>
</dbReference>
<evidence type="ECO:0000313" key="4">
    <source>
        <dbReference type="Proteomes" id="UP000190652"/>
    </source>
</evidence>
<dbReference type="Proteomes" id="UP000033415">
    <property type="component" value="Unassembled WGS sequence"/>
</dbReference>
<sequence>MIKYKELESYIDEWRYYSDENNPRLDLEYCKTKIVEKAKEFDLPCKIDEEQIKLGGLFNKEIEECLVISHPNHQKDYVKFCFRLKNQGSVQLLTIDTLGESKQLKKYYISEDNKRFREAIRESDLSLGQKLGAQLSNLTVSSLRTLGKNQSKIDAELKYCEFLTEILTQFKSNND</sequence>
<proteinExistence type="predicted"/>
<evidence type="ECO:0000313" key="1">
    <source>
        <dbReference type="EMBL" id="KJQ69674.1"/>
    </source>
</evidence>
<dbReference type="AlphaFoldDB" id="A0A081QE66"/>
<evidence type="ECO:0000313" key="3">
    <source>
        <dbReference type="Proteomes" id="UP000033415"/>
    </source>
</evidence>
<dbReference type="EMBL" id="JYGQ01000004">
    <property type="protein sequence ID" value="KJQ69674.1"/>
    <property type="molecule type" value="Genomic_DNA"/>
</dbReference>
<name>A0A081QE66_STRMT</name>
<comment type="caution">
    <text evidence="2">The sequence shown here is derived from an EMBL/GenBank/DDBJ whole genome shotgun (WGS) entry which is preliminary data.</text>
</comment>
<gene>
    <name evidence="2" type="ORF">B0686_05535</name>
    <name evidence="1" type="ORF">TZ91_01512</name>
</gene>
<organism evidence="2 4">
    <name type="scientific">Streptococcus mitis</name>
    <dbReference type="NCBI Taxonomy" id="28037"/>
    <lineage>
        <taxon>Bacteria</taxon>
        <taxon>Bacillati</taxon>
        <taxon>Bacillota</taxon>
        <taxon>Bacilli</taxon>
        <taxon>Lactobacillales</taxon>
        <taxon>Streptococcaceae</taxon>
        <taxon>Streptococcus</taxon>
        <taxon>Streptococcus mitis group</taxon>
    </lineage>
</organism>
<reference evidence="1 3" key="1">
    <citation type="submission" date="2015-02" db="EMBL/GenBank/DDBJ databases">
        <title>Evolution of amylase-binding proteins of oral streptococcal species.</title>
        <authorList>
            <person name="Haase E.M."/>
        </authorList>
    </citation>
    <scope>NUCLEOTIDE SEQUENCE [LARGE SCALE GENOMIC DNA]</scope>
    <source>
        <strain evidence="1 3">SK137</strain>
    </source>
</reference>
<dbReference type="PATRIC" id="fig|28037.213.peg.1465"/>
<dbReference type="Proteomes" id="UP000190652">
    <property type="component" value="Unassembled WGS sequence"/>
</dbReference>
<accession>A0A081QE66</accession>
<evidence type="ECO:0000313" key="2">
    <source>
        <dbReference type="EMBL" id="OOS17791.1"/>
    </source>
</evidence>
<reference evidence="2 4" key="2">
    <citation type="submission" date="2017-02" db="EMBL/GenBank/DDBJ databases">
        <title>Draft genome sequence of Streptococcus mitis CCUG 63687.</title>
        <authorList>
            <person name="Salva-Serra F."/>
            <person name="Engstrom-Jakobsson H."/>
            <person name="Thorell K."/>
            <person name="Jaen-Luchoro D."/>
            <person name="Gonzales-Siles L."/>
            <person name="Karlsson R."/>
            <person name="Yazdan S."/>
            <person name="Boulund F."/>
            <person name="Johnning A."/>
            <person name="Engstrand L."/>
            <person name="Kristiansson E."/>
            <person name="Moore E."/>
        </authorList>
    </citation>
    <scope>NUCLEOTIDE SEQUENCE [LARGE SCALE GENOMIC DNA]</scope>
    <source>
        <strain evidence="2 4">CCUG 63687</strain>
    </source>
</reference>
<protein>
    <submittedName>
        <fullName evidence="2">Uncharacterized protein</fullName>
    </submittedName>
</protein>